<evidence type="ECO:0000256" key="1">
    <source>
        <dbReference type="ARBA" id="ARBA00004370"/>
    </source>
</evidence>
<dbReference type="GO" id="GO:0016491">
    <property type="term" value="F:oxidoreductase activity"/>
    <property type="evidence" value="ECO:0007669"/>
    <property type="project" value="UniProtKB-KW"/>
</dbReference>
<evidence type="ECO:0000313" key="9">
    <source>
        <dbReference type="EMBL" id="CUR53088.1"/>
    </source>
</evidence>
<keyword evidence="5 8" id="KW-1133">Transmembrane helix</keyword>
<dbReference type="InterPro" id="IPR000440">
    <property type="entry name" value="NADH_UbQ/plastoQ_OxRdtase_su3"/>
</dbReference>
<evidence type="ECO:0000256" key="4">
    <source>
        <dbReference type="ARBA" id="ARBA00022692"/>
    </source>
</evidence>
<evidence type="ECO:0000256" key="8">
    <source>
        <dbReference type="SAM" id="Phobius"/>
    </source>
</evidence>
<evidence type="ECO:0000256" key="2">
    <source>
        <dbReference type="ARBA" id="ARBA00008472"/>
    </source>
</evidence>
<feature type="transmembrane region" description="Helical" evidence="8">
    <location>
        <begin position="56"/>
        <end position="76"/>
    </location>
</feature>
<dbReference type="PANTHER" id="PTHR11058">
    <property type="entry name" value="NADH-UBIQUINONE OXIDOREDUCTASE CHAIN 3"/>
    <property type="match status" value="1"/>
</dbReference>
<feature type="transmembrane region" description="Helical" evidence="8">
    <location>
        <begin position="88"/>
        <end position="108"/>
    </location>
</feature>
<evidence type="ECO:0000313" key="10">
    <source>
        <dbReference type="Proteomes" id="UP000243633"/>
    </source>
</evidence>
<dbReference type="STRING" id="98804.BTSPAZIEG_0107"/>
<evidence type="ECO:0000256" key="3">
    <source>
        <dbReference type="ARBA" id="ARBA00022448"/>
    </source>
</evidence>
<dbReference type="Pfam" id="PF00507">
    <property type="entry name" value="Oxidored_q4"/>
    <property type="match status" value="1"/>
</dbReference>
<feature type="transmembrane region" description="Helical" evidence="8">
    <location>
        <begin position="6"/>
        <end position="27"/>
    </location>
</feature>
<dbReference type="RefSeq" id="WP_075472422.1">
    <property type="nucleotide sequence ID" value="NZ_CP135003.1"/>
</dbReference>
<dbReference type="GO" id="GO:0008137">
    <property type="term" value="F:NADH dehydrogenase (ubiquinone) activity"/>
    <property type="evidence" value="ECO:0007669"/>
    <property type="project" value="InterPro"/>
</dbReference>
<dbReference type="EMBL" id="LN890285">
    <property type="protein sequence ID" value="CUR53088.1"/>
    <property type="molecule type" value="Genomic_DNA"/>
</dbReference>
<dbReference type="PANTHER" id="PTHR11058:SF21">
    <property type="entry name" value="NADH-QUINONE OXIDOREDUCTASE SUBUNIT A"/>
    <property type="match status" value="1"/>
</dbReference>
<comment type="subcellular location">
    <subcellularLocation>
        <location evidence="7">Cell membrane</location>
        <topology evidence="7">Multi-pass membrane protein</topology>
    </subcellularLocation>
    <subcellularLocation>
        <location evidence="1">Membrane</location>
    </subcellularLocation>
</comment>
<evidence type="ECO:0000256" key="6">
    <source>
        <dbReference type="ARBA" id="ARBA00023136"/>
    </source>
</evidence>
<sequence length="114" mass="13648">MQNYCFFYFIIISIILCCSILLISFILGGKSYSHYKNFPFECGMPSLYNSRFQMSIQYYVIAILFVIFDTDILYLYTWSISIHECEWFGFLEAIFFILFLLITLLFLVKMKIIK</sequence>
<dbReference type="GO" id="GO:0048038">
    <property type="term" value="F:quinone binding"/>
    <property type="evidence" value="ECO:0007669"/>
    <property type="project" value="UniProtKB-KW"/>
</dbReference>
<dbReference type="Gene3D" id="1.20.58.1610">
    <property type="entry name" value="NADH:ubiquinone/plastoquinone oxidoreductase, chain 3"/>
    <property type="match status" value="1"/>
</dbReference>
<protein>
    <recommendedName>
        <fullName evidence="7">NADH-quinone oxidoreductase subunit</fullName>
        <ecNumber evidence="7">7.1.1.-</ecNumber>
    </recommendedName>
</protein>
<dbReference type="OrthoDB" id="9791970at2"/>
<gene>
    <name evidence="9" type="primary">nuoA</name>
    <name evidence="9" type="ORF">BTSPAZIEG_0107</name>
</gene>
<proteinExistence type="inferred from homology"/>
<comment type="similarity">
    <text evidence="2 7">Belongs to the complex I subunit 3 family.</text>
</comment>
<evidence type="ECO:0000256" key="5">
    <source>
        <dbReference type="ARBA" id="ARBA00022989"/>
    </source>
</evidence>
<keyword evidence="6 8" id="KW-0472">Membrane</keyword>
<accession>A0A160SWT1</accession>
<keyword evidence="7" id="KW-0520">NAD</keyword>
<dbReference type="AlphaFoldDB" id="A0A160SWT1"/>
<dbReference type="GO" id="GO:0030964">
    <property type="term" value="C:NADH dehydrogenase complex"/>
    <property type="evidence" value="ECO:0007669"/>
    <property type="project" value="TreeGrafter"/>
</dbReference>
<keyword evidence="9" id="KW-0560">Oxidoreductase</keyword>
<comment type="function">
    <text evidence="7">NDH-1 shuttles electrons from NADH, via FMN and iron-sulfur (Fe-S) centers, to quinones in the respiratory chain.</text>
</comment>
<comment type="catalytic activity">
    <reaction evidence="7">
        <text>a quinone + NADH + 5 H(+)(in) = a quinol + NAD(+) + 4 H(+)(out)</text>
        <dbReference type="Rhea" id="RHEA:57888"/>
        <dbReference type="ChEBI" id="CHEBI:15378"/>
        <dbReference type="ChEBI" id="CHEBI:24646"/>
        <dbReference type="ChEBI" id="CHEBI:57540"/>
        <dbReference type="ChEBI" id="CHEBI:57945"/>
        <dbReference type="ChEBI" id="CHEBI:132124"/>
    </reaction>
</comment>
<keyword evidence="7" id="KW-0874">Quinone</keyword>
<keyword evidence="10" id="KW-1185">Reference proteome</keyword>
<dbReference type="Proteomes" id="UP000243633">
    <property type="component" value="Chromosome 1"/>
</dbReference>
<organism evidence="9 10">
    <name type="scientific">Buchnera aphidicola subsp. Tuberolachnus salignus</name>
    <dbReference type="NCBI Taxonomy" id="98804"/>
    <lineage>
        <taxon>Bacteria</taxon>
        <taxon>Pseudomonadati</taxon>
        <taxon>Pseudomonadota</taxon>
        <taxon>Gammaproteobacteria</taxon>
        <taxon>Enterobacterales</taxon>
        <taxon>Erwiniaceae</taxon>
        <taxon>Buchnera</taxon>
    </lineage>
</organism>
<dbReference type="InterPro" id="IPR038430">
    <property type="entry name" value="NDAH_ubi_oxred_su3_sf"/>
</dbReference>
<keyword evidence="3" id="KW-0813">Transport</keyword>
<dbReference type="GO" id="GO:0005886">
    <property type="term" value="C:plasma membrane"/>
    <property type="evidence" value="ECO:0007669"/>
    <property type="project" value="UniProtKB-SubCell"/>
</dbReference>
<dbReference type="EC" id="7.1.1.-" evidence="7"/>
<evidence type="ECO:0000256" key="7">
    <source>
        <dbReference type="RuleBase" id="RU003639"/>
    </source>
</evidence>
<dbReference type="PATRIC" id="fig|98804.3.peg.98"/>
<keyword evidence="4 7" id="KW-0812">Transmembrane</keyword>
<reference evidence="10" key="1">
    <citation type="submission" date="2015-10" db="EMBL/GenBank/DDBJ databases">
        <authorList>
            <person name="Manzano-Marin A."/>
            <person name="Manzano-Marin A."/>
        </authorList>
    </citation>
    <scope>NUCLEOTIDE SEQUENCE [LARGE SCALE GENOMIC DNA]</scope>
    <source>
        <strain evidence="10">BTs</strain>
    </source>
</reference>
<name>A0A160SWT1_BUCTT</name>